<dbReference type="GO" id="GO:0016747">
    <property type="term" value="F:acyltransferase activity, transferring groups other than amino-acyl groups"/>
    <property type="evidence" value="ECO:0007669"/>
    <property type="project" value="InterPro"/>
</dbReference>
<dbReference type="InterPro" id="IPR016181">
    <property type="entry name" value="Acyl_CoA_acyltransferase"/>
</dbReference>
<dbReference type="Proteomes" id="UP000267408">
    <property type="component" value="Unassembled WGS sequence"/>
</dbReference>
<dbReference type="Gene3D" id="3.40.630.30">
    <property type="match status" value="1"/>
</dbReference>
<dbReference type="EMBL" id="RJVJ01000003">
    <property type="protein sequence ID" value="ROR35601.1"/>
    <property type="molecule type" value="Genomic_DNA"/>
</dbReference>
<dbReference type="PROSITE" id="PS51186">
    <property type="entry name" value="GNAT"/>
    <property type="match status" value="1"/>
</dbReference>
<dbReference type="RefSeq" id="WP_123563803.1">
    <property type="nucleotide sequence ID" value="NZ_RJVJ01000003.1"/>
</dbReference>
<dbReference type="InterPro" id="IPR000182">
    <property type="entry name" value="GNAT_dom"/>
</dbReference>
<sequence length="180" mass="20328">MMVTMGRHVIEPPGRDDAAALGPLQLRVWLQTYPCTDAGIDEGWIREHRGSSATAEGIARWREFIEAAARQPDLLFCRVVRSGTEIVGFLCGRRDEMVALGPMYLLDEAQGRGTGDRLMDEFLTWAGAAPVRLWVTDYNERAIRFYRRHGFEATGERELWRGKLPNLRMVRDAPPDGNPG</sequence>
<evidence type="ECO:0000259" key="1">
    <source>
        <dbReference type="PROSITE" id="PS51186"/>
    </source>
</evidence>
<proteinExistence type="predicted"/>
<dbReference type="PANTHER" id="PTHR43617">
    <property type="entry name" value="L-AMINO ACID N-ACETYLTRANSFERASE"/>
    <property type="match status" value="1"/>
</dbReference>
<reference evidence="2 3" key="1">
    <citation type="submission" date="2018-11" db="EMBL/GenBank/DDBJ databases">
        <title>Sequencing the genomes of 1000 actinobacteria strains.</title>
        <authorList>
            <person name="Klenk H.-P."/>
        </authorList>
    </citation>
    <scope>NUCLEOTIDE SEQUENCE [LARGE SCALE GENOMIC DNA]</scope>
    <source>
        <strain evidence="2 3">DSM 44780</strain>
    </source>
</reference>
<dbReference type="AlphaFoldDB" id="A0A8G1UA00"/>
<evidence type="ECO:0000313" key="2">
    <source>
        <dbReference type="EMBL" id="ROR35601.1"/>
    </source>
</evidence>
<evidence type="ECO:0000313" key="3">
    <source>
        <dbReference type="Proteomes" id="UP000267408"/>
    </source>
</evidence>
<dbReference type="CDD" id="cd04301">
    <property type="entry name" value="NAT_SF"/>
    <property type="match status" value="1"/>
</dbReference>
<dbReference type="InterPro" id="IPR050276">
    <property type="entry name" value="MshD_Acetyltransferase"/>
</dbReference>
<dbReference type="Pfam" id="PF00583">
    <property type="entry name" value="Acetyltransf_1"/>
    <property type="match status" value="1"/>
</dbReference>
<accession>A0A8G1UA00</accession>
<keyword evidence="2" id="KW-0808">Transferase</keyword>
<gene>
    <name evidence="2" type="ORF">EDD39_7262</name>
</gene>
<comment type="caution">
    <text evidence="2">The sequence shown here is derived from an EMBL/GenBank/DDBJ whole genome shotgun (WGS) entry which is preliminary data.</text>
</comment>
<name>A0A8G1UA00_9ACTN</name>
<feature type="domain" description="N-acetyltransferase" evidence="1">
    <location>
        <begin position="31"/>
        <end position="174"/>
    </location>
</feature>
<dbReference type="OrthoDB" id="9799092at2"/>
<protein>
    <submittedName>
        <fullName evidence="2">Acetyltransferase (GNAT) family protein</fullName>
    </submittedName>
</protein>
<organism evidence="2 3">
    <name type="scientific">Kitasatospora cineracea</name>
    <dbReference type="NCBI Taxonomy" id="88074"/>
    <lineage>
        <taxon>Bacteria</taxon>
        <taxon>Bacillati</taxon>
        <taxon>Actinomycetota</taxon>
        <taxon>Actinomycetes</taxon>
        <taxon>Kitasatosporales</taxon>
        <taxon>Streptomycetaceae</taxon>
        <taxon>Kitasatospora</taxon>
    </lineage>
</organism>
<dbReference type="SUPFAM" id="SSF55729">
    <property type="entry name" value="Acyl-CoA N-acyltransferases (Nat)"/>
    <property type="match status" value="1"/>
</dbReference>